<dbReference type="EMBL" id="ML991777">
    <property type="protein sequence ID" value="KAF2238019.1"/>
    <property type="molecule type" value="Genomic_DNA"/>
</dbReference>
<evidence type="ECO:0000313" key="1">
    <source>
        <dbReference type="EMBL" id="KAF2238019.1"/>
    </source>
</evidence>
<gene>
    <name evidence="1" type="ORF">EV356DRAFT_333592</name>
</gene>
<evidence type="ECO:0000313" key="2">
    <source>
        <dbReference type="Proteomes" id="UP000800092"/>
    </source>
</evidence>
<accession>A0A6A6HJL5</accession>
<keyword evidence="2" id="KW-1185">Reference proteome</keyword>
<sequence>MIMTQRKPDYNPGDHDAPRNVFPAQRPQLNETITGQRCGCACNVGDGGRQRDNSGREDESGPILTMPLPAVGIQHPRFQDDLVCEAGPALIDFLSNGTVPVAEPQPIHIRTRFTVYQLGLQGFCMEGDCSEHVQKFDHSHLVHTFEDRGTPDSMLNERGTSTQVSMNSSGVLSQRSDTSGQILAYVGSWADDLAASSSSAH</sequence>
<protein>
    <submittedName>
        <fullName evidence="1">Uncharacterized protein</fullName>
    </submittedName>
</protein>
<organism evidence="1 2">
    <name type="scientific">Viridothelium virens</name>
    <name type="common">Speckled blister lichen</name>
    <name type="synonym">Trypethelium virens</name>
    <dbReference type="NCBI Taxonomy" id="1048519"/>
    <lineage>
        <taxon>Eukaryota</taxon>
        <taxon>Fungi</taxon>
        <taxon>Dikarya</taxon>
        <taxon>Ascomycota</taxon>
        <taxon>Pezizomycotina</taxon>
        <taxon>Dothideomycetes</taxon>
        <taxon>Dothideomycetes incertae sedis</taxon>
        <taxon>Trypetheliales</taxon>
        <taxon>Trypetheliaceae</taxon>
        <taxon>Viridothelium</taxon>
    </lineage>
</organism>
<proteinExistence type="predicted"/>
<reference evidence="1" key="1">
    <citation type="journal article" date="2020" name="Stud. Mycol.">
        <title>101 Dothideomycetes genomes: a test case for predicting lifestyles and emergence of pathogens.</title>
        <authorList>
            <person name="Haridas S."/>
            <person name="Albert R."/>
            <person name="Binder M."/>
            <person name="Bloem J."/>
            <person name="Labutti K."/>
            <person name="Salamov A."/>
            <person name="Andreopoulos B."/>
            <person name="Baker S."/>
            <person name="Barry K."/>
            <person name="Bills G."/>
            <person name="Bluhm B."/>
            <person name="Cannon C."/>
            <person name="Castanera R."/>
            <person name="Culley D."/>
            <person name="Daum C."/>
            <person name="Ezra D."/>
            <person name="Gonzalez J."/>
            <person name="Henrissat B."/>
            <person name="Kuo A."/>
            <person name="Liang C."/>
            <person name="Lipzen A."/>
            <person name="Lutzoni F."/>
            <person name="Magnuson J."/>
            <person name="Mondo S."/>
            <person name="Nolan M."/>
            <person name="Ohm R."/>
            <person name="Pangilinan J."/>
            <person name="Park H.-J."/>
            <person name="Ramirez L."/>
            <person name="Alfaro M."/>
            <person name="Sun H."/>
            <person name="Tritt A."/>
            <person name="Yoshinaga Y."/>
            <person name="Zwiers L.-H."/>
            <person name="Turgeon B."/>
            <person name="Goodwin S."/>
            <person name="Spatafora J."/>
            <person name="Crous P."/>
            <person name="Grigoriev I."/>
        </authorList>
    </citation>
    <scope>NUCLEOTIDE SEQUENCE</scope>
    <source>
        <strain evidence="1">Tuck. ex Michener</strain>
    </source>
</reference>
<dbReference type="OrthoDB" id="10608353at2759"/>
<name>A0A6A6HJL5_VIRVR</name>
<dbReference type="AlphaFoldDB" id="A0A6A6HJL5"/>
<dbReference type="Proteomes" id="UP000800092">
    <property type="component" value="Unassembled WGS sequence"/>
</dbReference>